<dbReference type="Pfam" id="PF11079">
    <property type="entry name" value="YqhG"/>
    <property type="match status" value="2"/>
</dbReference>
<organism evidence="1 2">
    <name type="scientific">Paenibacillus gansuensis</name>
    <dbReference type="NCBI Taxonomy" id="306542"/>
    <lineage>
        <taxon>Bacteria</taxon>
        <taxon>Bacillati</taxon>
        <taxon>Bacillota</taxon>
        <taxon>Bacilli</taxon>
        <taxon>Bacillales</taxon>
        <taxon>Paenibacillaceae</taxon>
        <taxon>Paenibacillus</taxon>
    </lineage>
</organism>
<evidence type="ECO:0000313" key="1">
    <source>
        <dbReference type="EMBL" id="MFD2613203.1"/>
    </source>
</evidence>
<keyword evidence="2" id="KW-1185">Reference proteome</keyword>
<dbReference type="EMBL" id="JBHUME010000008">
    <property type="protein sequence ID" value="MFD2613203.1"/>
    <property type="molecule type" value="Genomic_DNA"/>
</dbReference>
<proteinExistence type="predicted"/>
<comment type="caution">
    <text evidence="1">The sequence shown here is derived from an EMBL/GenBank/DDBJ whole genome shotgun (WGS) entry which is preliminary data.</text>
</comment>
<dbReference type="RefSeq" id="WP_377603206.1">
    <property type="nucleotide sequence ID" value="NZ_JBHUME010000008.1"/>
</dbReference>
<dbReference type="Proteomes" id="UP001597541">
    <property type="component" value="Unassembled WGS sequence"/>
</dbReference>
<sequence>MNNKQIQKYVMRFLEATECQIIEKHPAYVTAKLSPAADRELTGRTYYWSFVERTGAEPQTMTYTFVFDPEKHAEITAAKGQPARPGVISSTAGPQQPQGESILGRYFGFVPTSPVARVPQDHVTFGSKRLLQLFDVARSKGRYVCLFEEPDRGQKAAGSPMQYSTWLCVNFKAQFICDMKRDELHSLGMNLSTGEIVENFYGGLSERKLTPKLPAHVLTPKRTVTLQKAAGQLEQLLERKIKQYDHSWAEEAQERLQEELLRIEGYYTDLLKGMEEEEKKNEIQAQFDNRKSEIEWQYRPRVEVDAVSCGIFHLDPLQAALK</sequence>
<name>A0ABW5PDY7_9BACL</name>
<accession>A0ABW5PDY7</accession>
<dbReference type="InterPro" id="IPR024562">
    <property type="entry name" value="YqhG"/>
</dbReference>
<gene>
    <name evidence="1" type="ORF">ACFSUF_12285</name>
</gene>
<evidence type="ECO:0000313" key="2">
    <source>
        <dbReference type="Proteomes" id="UP001597541"/>
    </source>
</evidence>
<protein>
    <submittedName>
        <fullName evidence="1">YqhG family protein</fullName>
    </submittedName>
</protein>
<reference evidence="2" key="1">
    <citation type="journal article" date="2019" name="Int. J. Syst. Evol. Microbiol.">
        <title>The Global Catalogue of Microorganisms (GCM) 10K type strain sequencing project: providing services to taxonomists for standard genome sequencing and annotation.</title>
        <authorList>
            <consortium name="The Broad Institute Genomics Platform"/>
            <consortium name="The Broad Institute Genome Sequencing Center for Infectious Disease"/>
            <person name="Wu L."/>
            <person name="Ma J."/>
        </authorList>
    </citation>
    <scope>NUCLEOTIDE SEQUENCE [LARGE SCALE GENOMIC DNA]</scope>
    <source>
        <strain evidence="2">KCTC 3950</strain>
    </source>
</reference>